<dbReference type="AlphaFoldDB" id="A0A9N7TUZ3"/>
<feature type="compositionally biased region" description="Basic and acidic residues" evidence="1">
    <location>
        <begin position="34"/>
        <end position="47"/>
    </location>
</feature>
<evidence type="ECO:0000256" key="1">
    <source>
        <dbReference type="SAM" id="MobiDB-lite"/>
    </source>
</evidence>
<protein>
    <submittedName>
        <fullName evidence="2">Uncharacterized protein</fullName>
    </submittedName>
</protein>
<reference evidence="2" key="1">
    <citation type="submission" date="2020-03" db="EMBL/GenBank/DDBJ databases">
        <authorList>
            <person name="Weist P."/>
        </authorList>
    </citation>
    <scope>NUCLEOTIDE SEQUENCE</scope>
</reference>
<dbReference type="Proteomes" id="UP001153269">
    <property type="component" value="Unassembled WGS sequence"/>
</dbReference>
<name>A0A9N7TUZ3_PLEPL</name>
<sequence length="440" mass="49007">MEKENEKVLASGPKGNETAAGENSNYGTELQKGGGRDELEEREEVEKPPPSPFFYSSKQTPPLSPFLFEVLSFLGEISIFGYMGYLLLTFPHQVFKALFLYWGSCVLSLCCMMERLHSLLWSPSSDLTDGGVSSAEAFSPVRSLRVEMLQCSVCSHGETPPSGSIPEGTGRVEVDRRPSIVLSSSPESRHDHGVRPTWGQRSRRRSRTSRFPLGRSSCPGVTGGQREMLPAPSQFYFALNCVRNKNHWKRSTRPHPAVGNIKVRMEGADSWHSPIGSMPQHGATLLCCILNRNISEDAGSVRPLWKKWESCTKYEVGAVAMRDTSTQVVRNHPHLHHPCCCWSSFTVWAQQPTRCSAVRWDSNPRFRLAICQSPSPGSPSRWIDGGSGVRREGTDCCCYRVCQISQYSDFYQEEIDSGRGPRTSEACAPVSIKKDPEARP</sequence>
<organism evidence="2 3">
    <name type="scientific">Pleuronectes platessa</name>
    <name type="common">European plaice</name>
    <dbReference type="NCBI Taxonomy" id="8262"/>
    <lineage>
        <taxon>Eukaryota</taxon>
        <taxon>Metazoa</taxon>
        <taxon>Chordata</taxon>
        <taxon>Craniata</taxon>
        <taxon>Vertebrata</taxon>
        <taxon>Euteleostomi</taxon>
        <taxon>Actinopterygii</taxon>
        <taxon>Neopterygii</taxon>
        <taxon>Teleostei</taxon>
        <taxon>Neoteleostei</taxon>
        <taxon>Acanthomorphata</taxon>
        <taxon>Carangaria</taxon>
        <taxon>Pleuronectiformes</taxon>
        <taxon>Pleuronectoidei</taxon>
        <taxon>Pleuronectidae</taxon>
        <taxon>Pleuronectes</taxon>
    </lineage>
</organism>
<accession>A0A9N7TUZ3</accession>
<evidence type="ECO:0000313" key="3">
    <source>
        <dbReference type="Proteomes" id="UP001153269"/>
    </source>
</evidence>
<evidence type="ECO:0000313" key="2">
    <source>
        <dbReference type="EMBL" id="CAB1419616.1"/>
    </source>
</evidence>
<comment type="caution">
    <text evidence="2">The sequence shown here is derived from an EMBL/GenBank/DDBJ whole genome shotgun (WGS) entry which is preliminary data.</text>
</comment>
<feature type="region of interest" description="Disordered" evidence="1">
    <location>
        <begin position="1"/>
        <end position="57"/>
    </location>
</feature>
<gene>
    <name evidence="2" type="ORF">PLEPLA_LOCUS7464</name>
</gene>
<dbReference type="EMBL" id="CADEAL010000401">
    <property type="protein sequence ID" value="CAB1419616.1"/>
    <property type="molecule type" value="Genomic_DNA"/>
</dbReference>
<proteinExistence type="predicted"/>
<feature type="region of interest" description="Disordered" evidence="1">
    <location>
        <begin position="415"/>
        <end position="440"/>
    </location>
</feature>
<feature type="region of interest" description="Disordered" evidence="1">
    <location>
        <begin position="181"/>
        <end position="225"/>
    </location>
</feature>
<keyword evidence="3" id="KW-1185">Reference proteome</keyword>